<dbReference type="GO" id="GO:0005634">
    <property type="term" value="C:nucleus"/>
    <property type="evidence" value="ECO:0007669"/>
    <property type="project" value="TreeGrafter"/>
</dbReference>
<dbReference type="InterPro" id="IPR000719">
    <property type="entry name" value="Prot_kinase_dom"/>
</dbReference>
<dbReference type="InterPro" id="IPR011009">
    <property type="entry name" value="Kinase-like_dom_sf"/>
</dbReference>
<dbReference type="GO" id="GO:0004674">
    <property type="term" value="F:protein serine/threonine kinase activity"/>
    <property type="evidence" value="ECO:0007669"/>
    <property type="project" value="UniProtKB-EC"/>
</dbReference>
<evidence type="ECO:0000313" key="9">
    <source>
        <dbReference type="Proteomes" id="UP000215453"/>
    </source>
</evidence>
<keyword evidence="2" id="KW-0808">Transferase</keyword>
<proteinExistence type="predicted"/>
<gene>
    <name evidence="8" type="ORF">ZT1A5_G348</name>
</gene>
<dbReference type="PROSITE" id="PS50011">
    <property type="entry name" value="PROTEIN_KINASE_DOM"/>
    <property type="match status" value="1"/>
</dbReference>
<feature type="region of interest" description="Disordered" evidence="6">
    <location>
        <begin position="478"/>
        <end position="502"/>
    </location>
</feature>
<dbReference type="GO" id="GO:0044732">
    <property type="term" value="C:mitotic spindle pole body"/>
    <property type="evidence" value="ECO:0007669"/>
    <property type="project" value="TreeGrafter"/>
</dbReference>
<evidence type="ECO:0000256" key="1">
    <source>
        <dbReference type="ARBA" id="ARBA00012513"/>
    </source>
</evidence>
<dbReference type="AlphaFoldDB" id="A0A1Y6L369"/>
<dbReference type="EMBL" id="LT882676">
    <property type="protein sequence ID" value="SMY18913.1"/>
    <property type="molecule type" value="Genomic_DNA"/>
</dbReference>
<organism evidence="8 9">
    <name type="scientific">Zymoseptoria tritici ST99CH_1A5</name>
    <dbReference type="NCBI Taxonomy" id="1276529"/>
    <lineage>
        <taxon>Eukaryota</taxon>
        <taxon>Fungi</taxon>
        <taxon>Dikarya</taxon>
        <taxon>Ascomycota</taxon>
        <taxon>Pezizomycotina</taxon>
        <taxon>Dothideomycetes</taxon>
        <taxon>Dothideomycetidae</taxon>
        <taxon>Mycosphaerellales</taxon>
        <taxon>Mycosphaerellaceae</taxon>
        <taxon>Zymoseptoria</taxon>
    </lineage>
</organism>
<evidence type="ECO:0000256" key="5">
    <source>
        <dbReference type="ARBA" id="ARBA00022840"/>
    </source>
</evidence>
<dbReference type="PANTHER" id="PTHR43671:SF13">
    <property type="entry name" value="SERINE_THREONINE-PROTEIN KINASE NEK2"/>
    <property type="match status" value="1"/>
</dbReference>
<feature type="compositionally biased region" description="Low complexity" evidence="6">
    <location>
        <begin position="541"/>
        <end position="552"/>
    </location>
</feature>
<reference evidence="8 9" key="1">
    <citation type="submission" date="2016-10" db="EMBL/GenBank/DDBJ databases">
        <authorList>
            <person name="Varghese N."/>
        </authorList>
    </citation>
    <scope>NUCLEOTIDE SEQUENCE [LARGE SCALE GENOMIC DNA]</scope>
</reference>
<evidence type="ECO:0000313" key="8">
    <source>
        <dbReference type="EMBL" id="SMY18913.1"/>
    </source>
</evidence>
<dbReference type="EC" id="2.7.11.1" evidence="1"/>
<protein>
    <recommendedName>
        <fullName evidence="1">non-specific serine/threonine protein kinase</fullName>
        <ecNumber evidence="1">2.7.11.1</ecNumber>
    </recommendedName>
</protein>
<evidence type="ECO:0000256" key="6">
    <source>
        <dbReference type="SAM" id="MobiDB-lite"/>
    </source>
</evidence>
<keyword evidence="5" id="KW-0067">ATP-binding</keyword>
<dbReference type="SUPFAM" id="SSF56112">
    <property type="entry name" value="Protein kinase-like (PK-like)"/>
    <property type="match status" value="1"/>
</dbReference>
<dbReference type="InterPro" id="IPR050660">
    <property type="entry name" value="NEK_Ser/Thr_kinase"/>
</dbReference>
<feature type="region of interest" description="Disordered" evidence="6">
    <location>
        <begin position="532"/>
        <end position="592"/>
    </location>
</feature>
<dbReference type="InterPro" id="IPR008271">
    <property type="entry name" value="Ser/Thr_kinase_AS"/>
</dbReference>
<dbReference type="Proteomes" id="UP000215453">
    <property type="component" value="Chromosome 1"/>
</dbReference>
<dbReference type="PANTHER" id="PTHR43671">
    <property type="entry name" value="SERINE/THREONINE-PROTEIN KINASE NEK"/>
    <property type="match status" value="1"/>
</dbReference>
<feature type="domain" description="Protein kinase" evidence="7">
    <location>
        <begin position="166"/>
        <end position="477"/>
    </location>
</feature>
<dbReference type="GO" id="GO:0005524">
    <property type="term" value="F:ATP binding"/>
    <property type="evidence" value="ECO:0007669"/>
    <property type="project" value="UniProtKB-KW"/>
</dbReference>
<feature type="compositionally biased region" description="Basic and acidic residues" evidence="6">
    <location>
        <begin position="561"/>
        <end position="571"/>
    </location>
</feature>
<accession>A0A1Y6L369</accession>
<dbReference type="GO" id="GO:0007059">
    <property type="term" value="P:chromosome segregation"/>
    <property type="evidence" value="ECO:0007669"/>
    <property type="project" value="TreeGrafter"/>
</dbReference>
<name>A0A1Y6L369_ZYMTR</name>
<dbReference type="Pfam" id="PF00069">
    <property type="entry name" value="Pkinase"/>
    <property type="match status" value="1"/>
</dbReference>
<dbReference type="SMART" id="SM00220">
    <property type="entry name" value="S_TKc"/>
    <property type="match status" value="1"/>
</dbReference>
<evidence type="ECO:0000256" key="4">
    <source>
        <dbReference type="ARBA" id="ARBA00022777"/>
    </source>
</evidence>
<dbReference type="Gene3D" id="1.10.510.10">
    <property type="entry name" value="Transferase(Phosphotransferase) domain 1"/>
    <property type="match status" value="1"/>
</dbReference>
<evidence type="ECO:0000256" key="2">
    <source>
        <dbReference type="ARBA" id="ARBA00022679"/>
    </source>
</evidence>
<sequence length="592" mass="65635">MAANLFADLEVAANLETPGRQTTDSPGSAVRRDAINQWNSFARQDQIALEAELNDFYSLHGQMEATTTAVLGNEPRSNVKDITNYRENLQGRVNSRNEYIATIDRLMTLRNAHATNRIETTGYLQRLRVKHVERRDNDTATISNLAPLLASEEQRNLEGRLNDRWIGLGEMEGGGYALPQVWVKRSTTNVITDRLVLKHINPAPPDATPSIWTADKKPIEAIAMLLLKTKTGSERIVKLRNWRLGPTAPFGETIVSHAWLYLEYCGHGDLFNYVVEQRKKYHPEAFLWSIFEDLVVAGLLFERGGLDSGAVAPGWALIVHRDIKMGNIFLGTSDRTTFQGYPTAKIGDFGAACFIADDDARQFEEFDNDNFGTETAKAPEQFGEELFGRPNKKYKMSSETNIWAIGNAMWSLVNKTEGDDQLAGGFREDYQTPAAFTEDVRTRYSSTLLDLIRSCIRYLPENRATLDDLRSAIQSATTPGSNDLADGLRNAPKTDPGFKTTARGPYMKAEGYKLGTLLSEWTEEIPPLPALRKRKYEDAPADTNNDDAASVASDDDLGGEEGSKMVPREQDLTAGLVFGSDDGDGDGSGGSW</sequence>
<dbReference type="GO" id="GO:0005737">
    <property type="term" value="C:cytoplasm"/>
    <property type="evidence" value="ECO:0007669"/>
    <property type="project" value="TreeGrafter"/>
</dbReference>
<dbReference type="PROSITE" id="PS00108">
    <property type="entry name" value="PROTEIN_KINASE_ST"/>
    <property type="match status" value="1"/>
</dbReference>
<evidence type="ECO:0000259" key="7">
    <source>
        <dbReference type="PROSITE" id="PS50011"/>
    </source>
</evidence>
<keyword evidence="3" id="KW-0547">Nucleotide-binding</keyword>
<evidence type="ECO:0000256" key="3">
    <source>
        <dbReference type="ARBA" id="ARBA00022741"/>
    </source>
</evidence>
<keyword evidence="4" id="KW-0418">Kinase</keyword>